<keyword evidence="10" id="KW-1185">Reference proteome</keyword>
<name>A0ABD3H303_9MARC</name>
<evidence type="ECO:0000256" key="7">
    <source>
        <dbReference type="SAM" id="MobiDB-lite"/>
    </source>
</evidence>
<keyword evidence="4" id="KW-0732">Signal</keyword>
<evidence type="ECO:0000256" key="2">
    <source>
        <dbReference type="ARBA" id="ARBA00005507"/>
    </source>
</evidence>
<dbReference type="Proteomes" id="UP001633002">
    <property type="component" value="Unassembled WGS sequence"/>
</dbReference>
<evidence type="ECO:0000313" key="10">
    <source>
        <dbReference type="Proteomes" id="UP001633002"/>
    </source>
</evidence>
<evidence type="ECO:0000256" key="6">
    <source>
        <dbReference type="ARBA" id="ARBA00023180"/>
    </source>
</evidence>
<dbReference type="Pfam" id="PF25079">
    <property type="entry name" value="COB_C"/>
    <property type="match status" value="1"/>
</dbReference>
<gene>
    <name evidence="9" type="ORF">R1sor_002979</name>
</gene>
<sequence length="721" mass="79478">MGYANWLGRRRGQEVVPAFSGGVQTQRFPLACFKIPIVDLMGVDVAYGQKATPTPPKPTAPTPESASAPAPVTALASAPAPDTLNLTTPKDEDISLKNCLGVFLEYVVIEPPERIYPFLDNKSQHEQPYRFKSEVTLTNTGYEKVLGWEVYIGFQHDEIIAQADGVLFITGDSPPGIAVGNGTSVLGSDMPDLQTSIDTAMDPTKIGYTFQLTGTEFGVAEPDFPLPTNISLVNQGWECGKPSKEDSPFSPANRMWVCCAENRTAMNDTKDLDSGFLPRVEGDIVMYYDVYQTYGDNYWAKVTISMEDPLGRLDFWNLTWDWKQGEFIFAMKGAQTFGPQEQDKCVLGKAGEHYGSLDFSQVMSCSSSPTIVDLTEDQRNNPQIGIPNCCRNGTLLPELVDPSQTKSEFQLQVYKLPPHIDRNDIQPPINWNIGDGYKCSQPRAVSPSEFSPDSIYSQTAVSSWQVVCNKTVSPVKKCCVSFSTFYNDSVIPCPTCSCGCQSNTLPWNHQKCNPHIDAMFLPYNGVLLPPSNRTALGLQLAKLDHYTTPDPVPCPDNCGVALNWHVYSDYADGWSARITIFNWEKEPVPKWFAAIDLPKAMPGYQNVYTFNGSVVPSLDDALLMQGHNGYSNDYLLGLDNTDNPGKLQSLMSFDKRKTPGISVVKGDGFPQRVWFNGEECAIPSQFPLGSGAWQGRPSVQLSFVVVLVTIVLLLGDATRQL</sequence>
<keyword evidence="6" id="KW-0325">Glycoprotein</keyword>
<keyword evidence="3" id="KW-1003">Cell membrane</keyword>
<accession>A0ABD3H303</accession>
<comment type="subcellular location">
    <subcellularLocation>
        <location evidence="1">Cell membrane</location>
    </subcellularLocation>
</comment>
<dbReference type="InterPro" id="IPR056900">
    <property type="entry name" value="COB_C"/>
</dbReference>
<dbReference type="AlphaFoldDB" id="A0ABD3H303"/>
<proteinExistence type="inferred from homology"/>
<comment type="caution">
    <text evidence="9">The sequence shown here is derived from an EMBL/GenBank/DDBJ whole genome shotgun (WGS) entry which is preliminary data.</text>
</comment>
<protein>
    <recommendedName>
        <fullName evidence="8">COBRA C-terminal domain-containing protein</fullName>
    </recommendedName>
</protein>
<feature type="region of interest" description="Disordered" evidence="7">
    <location>
        <begin position="52"/>
        <end position="73"/>
    </location>
</feature>
<comment type="similarity">
    <text evidence="2">Belongs to the COBRA family.</text>
</comment>
<feature type="compositionally biased region" description="Low complexity" evidence="7">
    <location>
        <begin position="62"/>
        <end position="73"/>
    </location>
</feature>
<dbReference type="EMBL" id="JBJQOH010000006">
    <property type="protein sequence ID" value="KAL3684957.1"/>
    <property type="molecule type" value="Genomic_DNA"/>
</dbReference>
<feature type="domain" description="COBRA C-terminal" evidence="8">
    <location>
        <begin position="477"/>
        <end position="687"/>
    </location>
</feature>
<keyword evidence="5" id="KW-0472">Membrane</keyword>
<evidence type="ECO:0000256" key="5">
    <source>
        <dbReference type="ARBA" id="ARBA00023136"/>
    </source>
</evidence>
<dbReference type="GO" id="GO:0005886">
    <property type="term" value="C:plasma membrane"/>
    <property type="evidence" value="ECO:0007669"/>
    <property type="project" value="UniProtKB-SubCell"/>
</dbReference>
<evidence type="ECO:0000259" key="8">
    <source>
        <dbReference type="Pfam" id="PF25079"/>
    </source>
</evidence>
<evidence type="ECO:0000256" key="1">
    <source>
        <dbReference type="ARBA" id="ARBA00004236"/>
    </source>
</evidence>
<evidence type="ECO:0000256" key="3">
    <source>
        <dbReference type="ARBA" id="ARBA00022475"/>
    </source>
</evidence>
<evidence type="ECO:0000313" key="9">
    <source>
        <dbReference type="EMBL" id="KAL3684957.1"/>
    </source>
</evidence>
<dbReference type="PANTHER" id="PTHR31052">
    <property type="entry name" value="COBRA-LIKE PROTEIN 7"/>
    <property type="match status" value="1"/>
</dbReference>
<dbReference type="InterPro" id="IPR006918">
    <property type="entry name" value="COBRA_pln"/>
</dbReference>
<reference evidence="9 10" key="1">
    <citation type="submission" date="2024-09" db="EMBL/GenBank/DDBJ databases">
        <title>Chromosome-scale assembly of Riccia sorocarpa.</title>
        <authorList>
            <person name="Paukszto L."/>
        </authorList>
    </citation>
    <scope>NUCLEOTIDE SEQUENCE [LARGE SCALE GENOMIC DNA]</scope>
    <source>
        <strain evidence="9">LP-2024</strain>
        <tissue evidence="9">Aerial parts of the thallus</tissue>
    </source>
</reference>
<dbReference type="PANTHER" id="PTHR31052:SF3">
    <property type="entry name" value="COBRA-LIKE PROTEIN 7"/>
    <property type="match status" value="1"/>
</dbReference>
<dbReference type="Pfam" id="PF04833">
    <property type="entry name" value="COBRA"/>
    <property type="match status" value="1"/>
</dbReference>
<evidence type="ECO:0000256" key="4">
    <source>
        <dbReference type="ARBA" id="ARBA00022729"/>
    </source>
</evidence>
<organism evidence="9 10">
    <name type="scientific">Riccia sorocarpa</name>
    <dbReference type="NCBI Taxonomy" id="122646"/>
    <lineage>
        <taxon>Eukaryota</taxon>
        <taxon>Viridiplantae</taxon>
        <taxon>Streptophyta</taxon>
        <taxon>Embryophyta</taxon>
        <taxon>Marchantiophyta</taxon>
        <taxon>Marchantiopsida</taxon>
        <taxon>Marchantiidae</taxon>
        <taxon>Marchantiales</taxon>
        <taxon>Ricciaceae</taxon>
        <taxon>Riccia</taxon>
    </lineage>
</organism>